<evidence type="ECO:0000256" key="1">
    <source>
        <dbReference type="SAM" id="MobiDB-lite"/>
    </source>
</evidence>
<dbReference type="InterPro" id="IPR017330">
    <property type="entry name" value="SPAG7"/>
</dbReference>
<reference evidence="3 4" key="1">
    <citation type="submission" date="2020-11" db="EMBL/GenBank/DDBJ databases">
        <authorList>
            <person name="Wallbank WR R."/>
            <person name="Pardo Diaz C."/>
            <person name="Kozak K."/>
            <person name="Martin S."/>
            <person name="Jiggins C."/>
            <person name="Moest M."/>
            <person name="Warren A I."/>
            <person name="Generalovic N T."/>
            <person name="Byers J.R.P. K."/>
            <person name="Montejo-Kovacevich G."/>
            <person name="Yen C E."/>
        </authorList>
    </citation>
    <scope>NUCLEOTIDE SEQUENCE [LARGE SCALE GENOMIC DNA]</scope>
</reference>
<dbReference type="InParanoid" id="A0A7R8UWM5"/>
<sequence>MDLLGSILDSMEKPPPVNTKEKEMLKKQKELAEKMRAQEKAELSRFRKYVEDRVDRFSKDDRKYIEFETMDKIYRGIIHEVAEVAKLVAMSFGREGVDRYTIIYKKEHLPSEDEIAARRLGEEWNAEKAEEYAKKREEQKQKVTTEKEQESTSTSEVVPNSNYKDKYAHLIGQEAALEAARKTESNKNYGIVPSKNKKDLRSIEQTMADIQARKRLKTQQDA</sequence>
<organism evidence="3 4">
    <name type="scientific">Hermetia illucens</name>
    <name type="common">Black soldier fly</name>
    <dbReference type="NCBI Taxonomy" id="343691"/>
    <lineage>
        <taxon>Eukaryota</taxon>
        <taxon>Metazoa</taxon>
        <taxon>Ecdysozoa</taxon>
        <taxon>Arthropoda</taxon>
        <taxon>Hexapoda</taxon>
        <taxon>Insecta</taxon>
        <taxon>Pterygota</taxon>
        <taxon>Neoptera</taxon>
        <taxon>Endopterygota</taxon>
        <taxon>Diptera</taxon>
        <taxon>Brachycera</taxon>
        <taxon>Stratiomyomorpha</taxon>
        <taxon>Stratiomyidae</taxon>
        <taxon>Hermetiinae</taxon>
        <taxon>Hermetia</taxon>
    </lineage>
</organism>
<dbReference type="OrthoDB" id="5979509at2759"/>
<name>A0A7R8UWM5_HERIL</name>
<dbReference type="PIRSF" id="PIRSF037943">
    <property type="entry name" value="Sperm-assoc_antigen_PAG7"/>
    <property type="match status" value="1"/>
</dbReference>
<feature type="compositionally biased region" description="Basic and acidic residues" evidence="1">
    <location>
        <begin position="127"/>
        <end position="150"/>
    </location>
</feature>
<dbReference type="InterPro" id="IPR001374">
    <property type="entry name" value="R3H_dom"/>
</dbReference>
<feature type="region of interest" description="Disordered" evidence="1">
    <location>
        <begin position="127"/>
        <end position="163"/>
    </location>
</feature>
<feature type="region of interest" description="Disordered" evidence="1">
    <location>
        <begin position="1"/>
        <end position="22"/>
    </location>
</feature>
<dbReference type="PANTHER" id="PTHR13498:SF3">
    <property type="entry name" value="SPERM-ASSOCIATED ANTIGEN 7"/>
    <property type="match status" value="1"/>
</dbReference>
<dbReference type="Pfam" id="PF01424">
    <property type="entry name" value="R3H"/>
    <property type="match status" value="1"/>
</dbReference>
<dbReference type="Proteomes" id="UP000594454">
    <property type="component" value="Chromosome 4"/>
</dbReference>
<evidence type="ECO:0000313" key="4">
    <source>
        <dbReference type="Proteomes" id="UP000594454"/>
    </source>
</evidence>
<dbReference type="InterPro" id="IPR036867">
    <property type="entry name" value="R3H_dom_sf"/>
</dbReference>
<keyword evidence="4" id="KW-1185">Reference proteome</keyword>
<dbReference type="OMA" id="NQSYGFV"/>
<dbReference type="GO" id="GO:0003676">
    <property type="term" value="F:nucleic acid binding"/>
    <property type="evidence" value="ECO:0007669"/>
    <property type="project" value="UniProtKB-UniRule"/>
</dbReference>
<evidence type="ECO:0000259" key="2">
    <source>
        <dbReference type="PROSITE" id="PS51061"/>
    </source>
</evidence>
<evidence type="ECO:0000313" key="3">
    <source>
        <dbReference type="EMBL" id="CAD7087278.1"/>
    </source>
</evidence>
<dbReference type="SUPFAM" id="SSF82708">
    <property type="entry name" value="R3H domain"/>
    <property type="match status" value="1"/>
</dbReference>
<dbReference type="FunCoup" id="A0A7R8UWM5">
    <property type="interactions" value="304"/>
</dbReference>
<feature type="region of interest" description="Disordered" evidence="1">
    <location>
        <begin position="181"/>
        <end position="204"/>
    </location>
</feature>
<feature type="domain" description="R3H" evidence="2">
    <location>
        <begin position="44"/>
        <end position="107"/>
    </location>
</feature>
<dbReference type="EMBL" id="LR899012">
    <property type="protein sequence ID" value="CAD7087278.1"/>
    <property type="molecule type" value="Genomic_DNA"/>
</dbReference>
<dbReference type="Gene3D" id="3.30.1370.50">
    <property type="entry name" value="R3H-like domain"/>
    <property type="match status" value="1"/>
</dbReference>
<dbReference type="AlphaFoldDB" id="A0A7R8UWM5"/>
<protein>
    <recommendedName>
        <fullName evidence="2">R3H domain-containing protein</fullName>
    </recommendedName>
</protein>
<accession>A0A7R8UWM5</accession>
<gene>
    <name evidence="3" type="ORF">HERILL_LOCUS9995</name>
</gene>
<dbReference type="PANTHER" id="PTHR13498">
    <property type="entry name" value="SPERM ASSOCIATED ANTIGEN 7"/>
    <property type="match status" value="1"/>
</dbReference>
<dbReference type="SMART" id="SM00393">
    <property type="entry name" value="R3H"/>
    <property type="match status" value="1"/>
</dbReference>
<dbReference type="PROSITE" id="PS51061">
    <property type="entry name" value="R3H"/>
    <property type="match status" value="1"/>
</dbReference>
<proteinExistence type="predicted"/>